<dbReference type="KEGG" id="dord:105993030"/>
<accession>A0A1S3FYI2</accession>
<feature type="repeat" description="WD" evidence="3">
    <location>
        <begin position="153"/>
        <end position="194"/>
    </location>
</feature>
<feature type="repeat" description="WD" evidence="3">
    <location>
        <begin position="371"/>
        <end position="412"/>
    </location>
</feature>
<feature type="repeat" description="WD" evidence="3">
    <location>
        <begin position="281"/>
        <end position="322"/>
    </location>
</feature>
<dbReference type="SUPFAM" id="SSF50978">
    <property type="entry name" value="WD40 repeat-like"/>
    <property type="match status" value="1"/>
</dbReference>
<dbReference type="InterPro" id="IPR001680">
    <property type="entry name" value="WD40_rpt"/>
</dbReference>
<proteinExistence type="predicted"/>
<dbReference type="CTD" id="126248"/>
<dbReference type="InterPro" id="IPR036322">
    <property type="entry name" value="WD40_repeat_dom_sf"/>
</dbReference>
<keyword evidence="1 3" id="KW-0853">WD repeat</keyword>
<reference evidence="5" key="1">
    <citation type="submission" date="2025-08" db="UniProtKB">
        <authorList>
            <consortium name="RefSeq"/>
        </authorList>
    </citation>
    <scope>IDENTIFICATION</scope>
    <source>
        <tissue evidence="5">Kidney</tissue>
    </source>
</reference>
<dbReference type="Proteomes" id="UP000081671">
    <property type="component" value="Unplaced"/>
</dbReference>
<keyword evidence="4" id="KW-1185">Reference proteome</keyword>
<evidence type="ECO:0000256" key="2">
    <source>
        <dbReference type="ARBA" id="ARBA00022737"/>
    </source>
</evidence>
<dbReference type="OrthoDB" id="538223at2759"/>
<dbReference type="Gene3D" id="2.130.10.10">
    <property type="entry name" value="YVTN repeat-like/Quinoprotein amine dehydrogenase"/>
    <property type="match status" value="2"/>
</dbReference>
<dbReference type="RefSeq" id="XP_012881616.1">
    <property type="nucleotide sequence ID" value="XM_013026162.1"/>
</dbReference>
<dbReference type="PROSITE" id="PS50294">
    <property type="entry name" value="WD_REPEATS_REGION"/>
    <property type="match status" value="4"/>
</dbReference>
<protein>
    <submittedName>
        <fullName evidence="5">WD repeat-containing protein 88</fullName>
    </submittedName>
</protein>
<dbReference type="PROSITE" id="PS50082">
    <property type="entry name" value="WD_REPEATS_2"/>
    <property type="match status" value="6"/>
</dbReference>
<sequence>MARPPPSPQRIPHRRKIPIFPERTWGWRTQTAATQEPPRGRKVPWGALVRALGHFRMSLPDIRHRERMLNTHDPVSLDRFPRLSEDQEEEEPEINWGDHQPLSKVPYKILAGHEHAVSSCHFCMDDTKIVSASFDRTVKLWDAFDGIVIRDFEQSPKAPVIECSVTADSKRVVASSYDKSVRVWDTETGKLLWKVRYDTFVLSCKFSPDGKYVVSALDLDNGICIMDAKDITTVIHVKRHHRRSITACCFDPESRRIASVSLDRCIKIWDVTTQSTLFTIKKAHLNAISNCCFTFSGHFLCTTSWDKSLKIWNVHTGDFRNRGACVTLMQGHEGSVSCCHFATDNSYLISGGLDNTVAIWDVGEGFRKLSLKGHTDWVMDVSVSSSNKWILSASKDRTMRLWNIEDIDEIPMVINSKKAMGLKMKQCKQCDKPFSSESDTPSEIFTKCMFCRKEEEEDDQAQVSFSPQDNSQAD</sequence>
<dbReference type="PANTHER" id="PTHR45048">
    <property type="match status" value="1"/>
</dbReference>
<dbReference type="PRINTS" id="PR00320">
    <property type="entry name" value="GPROTEINBRPT"/>
</dbReference>
<dbReference type="InterPro" id="IPR019775">
    <property type="entry name" value="WD40_repeat_CS"/>
</dbReference>
<dbReference type="CDD" id="cd00200">
    <property type="entry name" value="WD40"/>
    <property type="match status" value="1"/>
</dbReference>
<evidence type="ECO:0000256" key="3">
    <source>
        <dbReference type="PROSITE-ProRule" id="PRU00221"/>
    </source>
</evidence>
<organism evidence="4 5">
    <name type="scientific">Dipodomys ordii</name>
    <name type="common">Ord's kangaroo rat</name>
    <dbReference type="NCBI Taxonomy" id="10020"/>
    <lineage>
        <taxon>Eukaryota</taxon>
        <taxon>Metazoa</taxon>
        <taxon>Chordata</taxon>
        <taxon>Craniata</taxon>
        <taxon>Vertebrata</taxon>
        <taxon>Euteleostomi</taxon>
        <taxon>Mammalia</taxon>
        <taxon>Eutheria</taxon>
        <taxon>Euarchontoglires</taxon>
        <taxon>Glires</taxon>
        <taxon>Rodentia</taxon>
        <taxon>Castorimorpha</taxon>
        <taxon>Heteromyidae</taxon>
        <taxon>Dipodomyinae</taxon>
        <taxon>Dipodomys</taxon>
    </lineage>
</organism>
<dbReference type="SMART" id="SM00320">
    <property type="entry name" value="WD40"/>
    <property type="match status" value="7"/>
</dbReference>
<gene>
    <name evidence="5" type="primary">Wdr88</name>
</gene>
<feature type="repeat" description="WD" evidence="3">
    <location>
        <begin position="238"/>
        <end position="279"/>
    </location>
</feature>
<dbReference type="PROSITE" id="PS00678">
    <property type="entry name" value="WD_REPEATS_1"/>
    <property type="match status" value="5"/>
</dbReference>
<feature type="repeat" description="WD" evidence="3">
    <location>
        <begin position="329"/>
        <end position="362"/>
    </location>
</feature>
<keyword evidence="2" id="KW-0677">Repeat</keyword>
<dbReference type="InParanoid" id="A0A1S3FYI2"/>
<name>A0A1S3FYI2_DIPOR</name>
<evidence type="ECO:0000256" key="1">
    <source>
        <dbReference type="ARBA" id="ARBA00022574"/>
    </source>
</evidence>
<dbReference type="InterPro" id="IPR020472">
    <property type="entry name" value="WD40_PAC1"/>
</dbReference>
<dbReference type="Pfam" id="PF00400">
    <property type="entry name" value="WD40"/>
    <property type="match status" value="7"/>
</dbReference>
<evidence type="ECO:0000313" key="4">
    <source>
        <dbReference type="Proteomes" id="UP000081671"/>
    </source>
</evidence>
<dbReference type="AlphaFoldDB" id="A0A1S3FYI2"/>
<dbReference type="InterPro" id="IPR015943">
    <property type="entry name" value="WD40/YVTN_repeat-like_dom_sf"/>
</dbReference>
<dbReference type="PANTHER" id="PTHR45048:SF1">
    <property type="entry name" value="WD REPEAT-CONTAINING PROTEIN 88"/>
    <property type="match status" value="1"/>
</dbReference>
<dbReference type="GeneID" id="105993030"/>
<evidence type="ECO:0000313" key="5">
    <source>
        <dbReference type="RefSeq" id="XP_012881616.1"/>
    </source>
</evidence>
<feature type="repeat" description="WD" evidence="3">
    <location>
        <begin position="110"/>
        <end position="142"/>
    </location>
</feature>